<evidence type="ECO:0000256" key="1">
    <source>
        <dbReference type="SAM" id="SignalP"/>
    </source>
</evidence>
<organism evidence="2">
    <name type="scientific">Cyprinus carpio</name>
    <name type="common">Common carp</name>
    <dbReference type="NCBI Taxonomy" id="7962"/>
    <lineage>
        <taxon>Eukaryota</taxon>
        <taxon>Metazoa</taxon>
        <taxon>Chordata</taxon>
        <taxon>Craniata</taxon>
        <taxon>Vertebrata</taxon>
        <taxon>Euteleostomi</taxon>
        <taxon>Actinopterygii</taxon>
        <taxon>Neopterygii</taxon>
        <taxon>Teleostei</taxon>
        <taxon>Ostariophysi</taxon>
        <taxon>Cypriniformes</taxon>
        <taxon>Cyprinidae</taxon>
        <taxon>Cyprininae</taxon>
        <taxon>Cyprinus</taxon>
    </lineage>
</organism>
<feature type="signal peptide" evidence="1">
    <location>
        <begin position="1"/>
        <end position="17"/>
    </location>
</feature>
<dbReference type="Proteomes" id="UP001155660">
    <property type="component" value="Chromosome A15"/>
</dbReference>
<evidence type="ECO:0000313" key="2">
    <source>
        <dbReference type="RefSeq" id="XP_042627628.1"/>
    </source>
</evidence>
<dbReference type="PANTHER" id="PTHR47236">
    <property type="entry name" value="GENE, 32742-RELATED-RELATED"/>
    <property type="match status" value="1"/>
</dbReference>
<dbReference type="RefSeq" id="XP_042627628.1">
    <property type="nucleotide sequence ID" value="XM_042771694.1"/>
</dbReference>
<dbReference type="AlphaFoldDB" id="A0A9Q9YWF1"/>
<reference evidence="2" key="1">
    <citation type="submission" date="2025-08" db="UniProtKB">
        <authorList>
            <consortium name="RefSeq"/>
        </authorList>
    </citation>
    <scope>IDENTIFICATION</scope>
    <source>
        <tissue evidence="2">Muscle</tissue>
    </source>
</reference>
<protein>
    <submittedName>
        <fullName evidence="2">Uncharacterized protein LOC122147786</fullName>
    </submittedName>
</protein>
<dbReference type="GeneID" id="122147786"/>
<proteinExistence type="predicted"/>
<keyword evidence="1" id="KW-0732">Signal</keyword>
<feature type="chain" id="PRO_5040328514" evidence="1">
    <location>
        <begin position="18"/>
        <end position="210"/>
    </location>
</feature>
<dbReference type="KEGG" id="ccar:122147786"/>
<dbReference type="OrthoDB" id="439917at2759"/>
<name>A0A9Q9YWF1_CYPCA</name>
<dbReference type="PANTHER" id="PTHR47236:SF4">
    <property type="entry name" value="GENE 9195-RELATED"/>
    <property type="match status" value="1"/>
</dbReference>
<gene>
    <name evidence="2" type="primary">LOC122147786</name>
</gene>
<accession>A0A9Q9YWF1</accession>
<sequence length="210" mass="22555">MWIYMSGKILLLLSSAPLPCPVSFILQDKEATSHNDCSPCPPSRYCIAPGPSQPSGFCSPGHYCISGADTAAPQATPSQQTCFCDLIPSSHFRKYDLCFLKHNIACSIHILGDGAKDWTNLDPRPLLDLTESEGYSESPLQITETCTGFKGDLCPTGECSAGYYYDWGSSSLEQSLCPSGFYCPAGPHKPLACTASTYSSVMGKSHQGNC</sequence>